<proteinExistence type="predicted"/>
<dbReference type="HOGENOM" id="CLU_1493906_0_0_9"/>
<dbReference type="Proteomes" id="UP000002620">
    <property type="component" value="Chromosome"/>
</dbReference>
<dbReference type="STRING" id="429009.Adeg_1990"/>
<evidence type="ECO:0000259" key="2">
    <source>
        <dbReference type="Pfam" id="PF10882"/>
    </source>
</evidence>
<evidence type="ECO:0000256" key="1">
    <source>
        <dbReference type="SAM" id="Phobius"/>
    </source>
</evidence>
<accession>C9R9T9</accession>
<keyword evidence="1" id="KW-0812">Transmembrane</keyword>
<organism evidence="3 4">
    <name type="scientific">Ammonifex degensii (strain DSM 10501 / KC4)</name>
    <dbReference type="NCBI Taxonomy" id="429009"/>
    <lineage>
        <taxon>Bacteria</taxon>
        <taxon>Bacillati</taxon>
        <taxon>Bacillota</taxon>
        <taxon>Clostridia</taxon>
        <taxon>Thermoanaerobacterales</taxon>
        <taxon>Thermoanaerobacteraceae</taxon>
        <taxon>Ammonifex</taxon>
    </lineage>
</organism>
<keyword evidence="4" id="KW-1185">Reference proteome</keyword>
<keyword evidence="1" id="KW-0472">Membrane</keyword>
<dbReference type="eggNOG" id="ENOG50318KI">
    <property type="taxonomic scope" value="Bacteria"/>
</dbReference>
<dbReference type="KEGG" id="adg:Adeg_1990"/>
<sequence>MIQFKASPYDRLTVVFTYVFTPLLLIALAVVCYSDFKNYCAHGLQADAYSVVALFLFVVGMFVFMYMLSVSYYAVSPREIVVVRKASGSFSIPLIAVNSVAVVEKPAISFRVLAYAGMWGYYGRFFSEDDNQTVRIYGTNLRNMVRIETTDGKIYYLSPAEPEKFVEAVRQRLKPQSLKIDS</sequence>
<evidence type="ECO:0000313" key="4">
    <source>
        <dbReference type="Proteomes" id="UP000002620"/>
    </source>
</evidence>
<gene>
    <name evidence="3" type="ordered locus">Adeg_1990</name>
</gene>
<feature type="transmembrane region" description="Helical" evidence="1">
    <location>
        <begin position="48"/>
        <end position="75"/>
    </location>
</feature>
<name>C9R9T9_AMMDK</name>
<dbReference type="Pfam" id="PF10882">
    <property type="entry name" value="bPH_5"/>
    <property type="match status" value="1"/>
</dbReference>
<dbReference type="OrthoDB" id="1807202at2"/>
<dbReference type="AlphaFoldDB" id="C9R9T9"/>
<feature type="domain" description="Bacterial Pleckstrin homology" evidence="2">
    <location>
        <begin position="78"/>
        <end position="172"/>
    </location>
</feature>
<feature type="transmembrane region" description="Helical" evidence="1">
    <location>
        <begin position="12"/>
        <end position="36"/>
    </location>
</feature>
<dbReference type="InterPro" id="IPR027783">
    <property type="entry name" value="Bacterial_PH-related"/>
</dbReference>
<reference evidence="3 4" key="1">
    <citation type="submission" date="2009-10" db="EMBL/GenBank/DDBJ databases">
        <title>Complete sequence of chromosome of Ammonifex degensii KC4.</title>
        <authorList>
            <consortium name="US DOE Joint Genome Institute"/>
            <person name="Kerfeld C."/>
            <person name="Goodner B."/>
            <person name="Huber H."/>
            <person name="Stetter K."/>
            <person name="Lucas S."/>
            <person name="Copeland A."/>
            <person name="Lapidus A."/>
            <person name="Glavina del Rio T."/>
            <person name="Dalin E."/>
            <person name="Tice H."/>
            <person name="Bruce D."/>
            <person name="Goodwin L."/>
            <person name="Pitluck S."/>
            <person name="Saunders E."/>
            <person name="Brettin T."/>
            <person name="Detter J.C."/>
            <person name="Han C."/>
            <person name="Larimer F."/>
            <person name="Land M."/>
            <person name="Hauser L."/>
            <person name="Kyrpides N."/>
            <person name="Ovchinnikova G."/>
            <person name="Richardson P."/>
        </authorList>
    </citation>
    <scope>NUCLEOTIDE SEQUENCE [LARGE SCALE GENOMIC DNA]</scope>
    <source>
        <strain evidence="4">DSM 10501 / KC4</strain>
    </source>
</reference>
<dbReference type="EMBL" id="CP001785">
    <property type="protein sequence ID" value="ACX53068.1"/>
    <property type="molecule type" value="Genomic_DNA"/>
</dbReference>
<evidence type="ECO:0000313" key="3">
    <source>
        <dbReference type="EMBL" id="ACX53068.1"/>
    </source>
</evidence>
<protein>
    <recommendedName>
        <fullName evidence="2">Bacterial Pleckstrin homology domain-containing protein</fullName>
    </recommendedName>
</protein>
<keyword evidence="1" id="KW-1133">Transmembrane helix</keyword>